<evidence type="ECO:0000313" key="4">
    <source>
        <dbReference type="EMBL" id="MBC5686640.1"/>
    </source>
</evidence>
<proteinExistence type="inferred from homology"/>
<dbReference type="PANTHER" id="PTHR10491">
    <property type="entry name" value="DTDP-4-DEHYDRORHAMNOSE REDUCTASE"/>
    <property type="match status" value="1"/>
</dbReference>
<protein>
    <recommendedName>
        <fullName evidence="2">dTDP-4-dehydrorhamnose reductase</fullName>
        <ecNumber evidence="2">1.1.1.133</ecNumber>
    </recommendedName>
</protein>
<keyword evidence="2 4" id="KW-0560">Oxidoreductase</keyword>
<organism evidence="4 5">
    <name type="scientific">Roseburia lenta</name>
    <dbReference type="NCBI Taxonomy" id="2763061"/>
    <lineage>
        <taxon>Bacteria</taxon>
        <taxon>Bacillati</taxon>
        <taxon>Bacillota</taxon>
        <taxon>Clostridia</taxon>
        <taxon>Lachnospirales</taxon>
        <taxon>Lachnospiraceae</taxon>
        <taxon>Roseburia</taxon>
    </lineage>
</organism>
<dbReference type="EC" id="1.1.1.133" evidence="2"/>
<evidence type="ECO:0000256" key="1">
    <source>
        <dbReference type="ARBA" id="ARBA00010944"/>
    </source>
</evidence>
<dbReference type="Gene3D" id="3.90.25.10">
    <property type="entry name" value="UDP-galactose 4-epimerase, domain 1"/>
    <property type="match status" value="1"/>
</dbReference>
<gene>
    <name evidence="4" type="primary">rfbD</name>
    <name evidence="4" type="ORF">H8R94_08530</name>
</gene>
<comment type="caution">
    <text evidence="4">The sequence shown here is derived from an EMBL/GenBank/DDBJ whole genome shotgun (WGS) entry which is preliminary data.</text>
</comment>
<comment type="function">
    <text evidence="2">Catalyzes the reduction of dTDP-6-deoxy-L-lyxo-4-hexulose to yield dTDP-L-rhamnose.</text>
</comment>
<reference evidence="4 5" key="1">
    <citation type="submission" date="2020-08" db="EMBL/GenBank/DDBJ databases">
        <title>Genome public.</title>
        <authorList>
            <person name="Liu C."/>
            <person name="Sun Q."/>
        </authorList>
    </citation>
    <scope>NUCLEOTIDE SEQUENCE [LARGE SCALE GENOMIC DNA]</scope>
    <source>
        <strain evidence="4 5">NSJ-9</strain>
    </source>
</reference>
<dbReference type="RefSeq" id="WP_118281550.1">
    <property type="nucleotide sequence ID" value="NZ_JACOPG010000003.1"/>
</dbReference>
<evidence type="ECO:0000313" key="5">
    <source>
        <dbReference type="Proteomes" id="UP000643810"/>
    </source>
</evidence>
<keyword evidence="5" id="KW-1185">Reference proteome</keyword>
<dbReference type="InterPro" id="IPR029903">
    <property type="entry name" value="RmlD-like-bd"/>
</dbReference>
<dbReference type="SUPFAM" id="SSF51735">
    <property type="entry name" value="NAD(P)-binding Rossmann-fold domains"/>
    <property type="match status" value="1"/>
</dbReference>
<dbReference type="GO" id="GO:0008831">
    <property type="term" value="F:dTDP-4-dehydrorhamnose reductase activity"/>
    <property type="evidence" value="ECO:0007669"/>
    <property type="project" value="UniProtKB-EC"/>
</dbReference>
<accession>A0ABR7GGQ7</accession>
<feature type="domain" description="RmlD-like substrate binding" evidence="3">
    <location>
        <begin position="3"/>
        <end position="289"/>
    </location>
</feature>
<dbReference type="InterPro" id="IPR036291">
    <property type="entry name" value="NAD(P)-bd_dom_sf"/>
</dbReference>
<dbReference type="EMBL" id="JACOPG010000003">
    <property type="protein sequence ID" value="MBC5686640.1"/>
    <property type="molecule type" value="Genomic_DNA"/>
</dbReference>
<sequence length="294" mass="32823">MKKVLVTGCNGQLGRAIQKEYAGQVEFILTDVAEGENITSLDITDIDAVMTLALDKKPDVIINCAALTNVDGCEKMWDLAYKINAIGPRNLAIAATTVGAKLVHVSTDYVFAGTERAPRTEFDEPNPISAYGKTKLEGEHFVRQFAEKFFILRTAWLYGDGKNFVKTMVRASKTHDEVSVVCDQFGSPTSAVELAKMIHFLEGTDNYGIFHATCEGETNWADFTEAFYKKLGIKTKVNHITSQEYANMNPDAAKRPAYSNLDNYMLRLTTDQFAMANWEDALDVYLKDFDMENC</sequence>
<dbReference type="Gene3D" id="3.40.50.720">
    <property type="entry name" value="NAD(P)-binding Rossmann-like Domain"/>
    <property type="match status" value="1"/>
</dbReference>
<dbReference type="Proteomes" id="UP000643810">
    <property type="component" value="Unassembled WGS sequence"/>
</dbReference>
<keyword evidence="2" id="KW-0521">NADP</keyword>
<comment type="pathway">
    <text evidence="2">Carbohydrate biosynthesis; dTDP-L-rhamnose biosynthesis.</text>
</comment>
<dbReference type="CDD" id="cd05254">
    <property type="entry name" value="dTDP_HR_like_SDR_e"/>
    <property type="match status" value="1"/>
</dbReference>
<comment type="similarity">
    <text evidence="1 2">Belongs to the dTDP-4-dehydrorhamnose reductase family.</text>
</comment>
<name>A0ABR7GGQ7_9FIRM</name>
<dbReference type="Pfam" id="PF04321">
    <property type="entry name" value="RmlD_sub_bind"/>
    <property type="match status" value="1"/>
</dbReference>
<dbReference type="InterPro" id="IPR005913">
    <property type="entry name" value="dTDP_dehydrorham_reduct"/>
</dbReference>
<evidence type="ECO:0000259" key="3">
    <source>
        <dbReference type="Pfam" id="PF04321"/>
    </source>
</evidence>
<dbReference type="PANTHER" id="PTHR10491:SF4">
    <property type="entry name" value="METHIONINE ADENOSYLTRANSFERASE 2 SUBUNIT BETA"/>
    <property type="match status" value="1"/>
</dbReference>
<dbReference type="NCBIfam" id="TIGR01214">
    <property type="entry name" value="rmlD"/>
    <property type="match status" value="1"/>
</dbReference>
<evidence type="ECO:0000256" key="2">
    <source>
        <dbReference type="RuleBase" id="RU364082"/>
    </source>
</evidence>